<dbReference type="RefSeq" id="WP_168052487.1">
    <property type="nucleotide sequence ID" value="NZ_JAAOZT010000002.1"/>
</dbReference>
<dbReference type="AlphaFoldDB" id="A0A840RNF5"/>
<keyword evidence="1" id="KW-1133">Transmembrane helix</keyword>
<gene>
    <name evidence="2" type="ORF">HNR39_000288</name>
</gene>
<keyword evidence="1" id="KW-0472">Membrane</keyword>
<dbReference type="EMBL" id="JACHHQ010000001">
    <property type="protein sequence ID" value="MBB5198478.1"/>
    <property type="molecule type" value="Genomic_DNA"/>
</dbReference>
<keyword evidence="1" id="KW-0812">Transmembrane</keyword>
<dbReference type="Proteomes" id="UP000571084">
    <property type="component" value="Unassembled WGS sequence"/>
</dbReference>
<evidence type="ECO:0000313" key="2">
    <source>
        <dbReference type="EMBL" id="MBB5198478.1"/>
    </source>
</evidence>
<keyword evidence="3" id="KW-1185">Reference proteome</keyword>
<accession>A0A840RNF5</accession>
<reference evidence="2 3" key="1">
    <citation type="submission" date="2020-08" db="EMBL/GenBank/DDBJ databases">
        <title>Genomic Encyclopedia of Type Strains, Phase IV (KMG-IV): sequencing the most valuable type-strain genomes for metagenomic binning, comparative biology and taxonomic classification.</title>
        <authorList>
            <person name="Goeker M."/>
        </authorList>
    </citation>
    <scope>NUCLEOTIDE SEQUENCE [LARGE SCALE GENOMIC DNA]</scope>
    <source>
        <strain evidence="2 3">DSM 23240</strain>
    </source>
</reference>
<organism evidence="2 3">
    <name type="scientific">Glaciimonas immobilis</name>
    <dbReference type="NCBI Taxonomy" id="728004"/>
    <lineage>
        <taxon>Bacteria</taxon>
        <taxon>Pseudomonadati</taxon>
        <taxon>Pseudomonadota</taxon>
        <taxon>Betaproteobacteria</taxon>
        <taxon>Burkholderiales</taxon>
        <taxon>Oxalobacteraceae</taxon>
        <taxon>Glaciimonas</taxon>
    </lineage>
</organism>
<sequence>MSNGIASFYFIVIALMSGGTIGGLFGFGFGADNERARQNAQSVIDLTKIITASNQLINDSNAASKSMRQALTKRAAHDTHTTREIKNALAQNAGNRVDCRFDDGVMRNLNAARSRAAATAASGVRNAVPSSGAVSR</sequence>
<evidence type="ECO:0000256" key="1">
    <source>
        <dbReference type="SAM" id="Phobius"/>
    </source>
</evidence>
<protein>
    <submittedName>
        <fullName evidence="2">Uncharacterized protein</fullName>
    </submittedName>
</protein>
<comment type="caution">
    <text evidence="2">The sequence shown here is derived from an EMBL/GenBank/DDBJ whole genome shotgun (WGS) entry which is preliminary data.</text>
</comment>
<evidence type="ECO:0000313" key="3">
    <source>
        <dbReference type="Proteomes" id="UP000571084"/>
    </source>
</evidence>
<proteinExistence type="predicted"/>
<feature type="transmembrane region" description="Helical" evidence="1">
    <location>
        <begin position="6"/>
        <end position="29"/>
    </location>
</feature>
<name>A0A840RNF5_9BURK</name>